<keyword evidence="2 4" id="KW-0863">Zinc-finger</keyword>
<accession>A0AAV8T6M4</accession>
<evidence type="ECO:0000256" key="1">
    <source>
        <dbReference type="ARBA" id="ARBA00022723"/>
    </source>
</evidence>
<feature type="domain" description="FYVE-type" evidence="6">
    <location>
        <begin position="224"/>
        <end position="286"/>
    </location>
</feature>
<evidence type="ECO:0000313" key="8">
    <source>
        <dbReference type="Proteomes" id="UP001159364"/>
    </source>
</evidence>
<feature type="compositionally biased region" description="Basic and acidic residues" evidence="5">
    <location>
        <begin position="77"/>
        <end position="86"/>
    </location>
</feature>
<dbReference type="InterPro" id="IPR013083">
    <property type="entry name" value="Znf_RING/FYVE/PHD"/>
</dbReference>
<dbReference type="FunFam" id="3.30.40.10:FF:000151">
    <property type="entry name" value="Zinc finger family protein"/>
    <property type="match status" value="1"/>
</dbReference>
<dbReference type="InterPro" id="IPR007461">
    <property type="entry name" value="Ysc84_actin-binding"/>
</dbReference>
<evidence type="ECO:0000256" key="3">
    <source>
        <dbReference type="ARBA" id="ARBA00022833"/>
    </source>
</evidence>
<dbReference type="GO" id="GO:0008270">
    <property type="term" value="F:zinc ion binding"/>
    <property type="evidence" value="ECO:0007669"/>
    <property type="project" value="UniProtKB-KW"/>
</dbReference>
<evidence type="ECO:0000256" key="5">
    <source>
        <dbReference type="SAM" id="MobiDB-lite"/>
    </source>
</evidence>
<keyword evidence="3" id="KW-0862">Zinc</keyword>
<dbReference type="Proteomes" id="UP001159364">
    <property type="component" value="Linkage Group LG06"/>
</dbReference>
<proteinExistence type="predicted"/>
<feature type="region of interest" description="Disordered" evidence="5">
    <location>
        <begin position="57"/>
        <end position="89"/>
    </location>
</feature>
<keyword evidence="1" id="KW-0479">Metal-binding</keyword>
<dbReference type="InterPro" id="IPR017455">
    <property type="entry name" value="Znf_FYVE-rel"/>
</dbReference>
<dbReference type="Gene3D" id="3.30.40.10">
    <property type="entry name" value="Zinc/RING finger domain, C3HC4 (zinc finger)"/>
    <property type="match status" value="1"/>
</dbReference>
<evidence type="ECO:0000256" key="2">
    <source>
        <dbReference type="ARBA" id="ARBA00022771"/>
    </source>
</evidence>
<keyword evidence="8" id="KW-1185">Reference proteome</keyword>
<dbReference type="AlphaFoldDB" id="A0AAV8T6M4"/>
<evidence type="ECO:0000259" key="6">
    <source>
        <dbReference type="PROSITE" id="PS50178"/>
    </source>
</evidence>
<evidence type="ECO:0000313" key="7">
    <source>
        <dbReference type="EMBL" id="KAJ8762031.1"/>
    </source>
</evidence>
<dbReference type="CDD" id="cd11526">
    <property type="entry name" value="SYLF_FYVE"/>
    <property type="match status" value="1"/>
</dbReference>
<dbReference type="Pfam" id="PF04366">
    <property type="entry name" value="Ysc84"/>
    <property type="match status" value="1"/>
</dbReference>
<gene>
    <name evidence="7" type="ORF">K2173_006633</name>
</gene>
<dbReference type="PROSITE" id="PS50178">
    <property type="entry name" value="ZF_FYVE"/>
    <property type="match status" value="1"/>
</dbReference>
<organism evidence="7 8">
    <name type="scientific">Erythroxylum novogranatense</name>
    <dbReference type="NCBI Taxonomy" id="1862640"/>
    <lineage>
        <taxon>Eukaryota</taxon>
        <taxon>Viridiplantae</taxon>
        <taxon>Streptophyta</taxon>
        <taxon>Embryophyta</taxon>
        <taxon>Tracheophyta</taxon>
        <taxon>Spermatophyta</taxon>
        <taxon>Magnoliopsida</taxon>
        <taxon>eudicotyledons</taxon>
        <taxon>Gunneridae</taxon>
        <taxon>Pentapetalae</taxon>
        <taxon>rosids</taxon>
        <taxon>fabids</taxon>
        <taxon>Malpighiales</taxon>
        <taxon>Erythroxylaceae</taxon>
        <taxon>Erythroxylum</taxon>
    </lineage>
</organism>
<dbReference type="Pfam" id="PF01363">
    <property type="entry name" value="FYVE"/>
    <property type="match status" value="1"/>
</dbReference>
<dbReference type="SUPFAM" id="SSF57903">
    <property type="entry name" value="FYVE/PHD zinc finger"/>
    <property type="match status" value="1"/>
</dbReference>
<dbReference type="GO" id="GO:0035091">
    <property type="term" value="F:phosphatidylinositol binding"/>
    <property type="evidence" value="ECO:0007669"/>
    <property type="project" value="TreeGrafter"/>
</dbReference>
<dbReference type="InterPro" id="IPR000306">
    <property type="entry name" value="Znf_FYVE"/>
</dbReference>
<dbReference type="SMART" id="SM00064">
    <property type="entry name" value="FYVE"/>
    <property type="match status" value="1"/>
</dbReference>
<name>A0AAV8T6M4_9ROSI</name>
<dbReference type="InterPro" id="IPR051702">
    <property type="entry name" value="SH3_domain_YSC84-like"/>
</dbReference>
<dbReference type="PANTHER" id="PTHR15629">
    <property type="entry name" value="SH3YL1 PROTEIN"/>
    <property type="match status" value="1"/>
</dbReference>
<comment type="caution">
    <text evidence="7">The sequence shown here is derived from an EMBL/GenBank/DDBJ whole genome shotgun (WGS) entry which is preliminary data.</text>
</comment>
<sequence length="534" mass="58503">MEDRVVNTITPQGIEHLGSRVSDFAIEDPDAASFYRGVGEVSKQGEYCETALAIEHRSQTMSPSKEYESELPQTTGEENHANRKTETGQQKKGKYFFYESPLPEETGIWIPVSVPPMLENDHIERTRGFHSNGGYFPEGDLGWNQFLEEEKEFTMWDVIVEMLLAARGKVKSITSGNVHACKFSWLSSPLLEQAWQEMAHTLSEANFGNVREILEAEPPIWLADSAASSCMLCSVRFHPIMCSRHHCRFCGGIFCSECSKGRSLMPMKFRVSDPQRVCDVCCVRLESVQPYLMDQVSNAAQLPAQDLTDLSTLRSWVNFPWGRSMEYEIYKATNTIRGYNKVGAIKPEKSIPDAILRQAKGLAIITVVKVGAVVTYNIGTGLVIARREDGSWSPPSAISTFGMGWGAQAGGELTDFIIVLRTKDAVKTFCGNAHLSFGAGLSAAVGIIGRAAEAGLRAGDGGFAACYTYSCSKGAFVGCSLEGSIVATRSQENCRFYGSQSITASDILLGTLPKPPAAAILYHALSSLYQKLEL</sequence>
<dbReference type="EMBL" id="JAIWQS010000006">
    <property type="protein sequence ID" value="KAJ8762031.1"/>
    <property type="molecule type" value="Genomic_DNA"/>
</dbReference>
<reference evidence="7 8" key="1">
    <citation type="submission" date="2021-09" db="EMBL/GenBank/DDBJ databases">
        <title>Genomic insights and catalytic innovation underlie evolution of tropane alkaloids biosynthesis.</title>
        <authorList>
            <person name="Wang Y.-J."/>
            <person name="Tian T."/>
            <person name="Huang J.-P."/>
            <person name="Huang S.-X."/>
        </authorList>
    </citation>
    <scope>NUCLEOTIDE SEQUENCE [LARGE SCALE GENOMIC DNA]</scope>
    <source>
        <strain evidence="7">KIB-2018</strain>
        <tissue evidence="7">Leaf</tissue>
    </source>
</reference>
<protein>
    <recommendedName>
        <fullName evidence="6">FYVE-type domain-containing protein</fullName>
    </recommendedName>
</protein>
<dbReference type="InterPro" id="IPR011011">
    <property type="entry name" value="Znf_FYVE_PHD"/>
</dbReference>
<dbReference type="PANTHER" id="PTHR15629:SF43">
    <property type="entry name" value="RING_FYVE_PHD-TYPE ZINC FINGER FAMILY PROTEIN"/>
    <property type="match status" value="1"/>
</dbReference>
<evidence type="ECO:0000256" key="4">
    <source>
        <dbReference type="PROSITE-ProRule" id="PRU00091"/>
    </source>
</evidence>